<name>A0A834SPY6_9FABA</name>
<protein>
    <submittedName>
        <fullName evidence="1">Desiccation-related protein PCC13-62-like</fullName>
    </submittedName>
</protein>
<dbReference type="Proteomes" id="UP000634136">
    <property type="component" value="Unassembled WGS sequence"/>
</dbReference>
<dbReference type="Pfam" id="PF13668">
    <property type="entry name" value="Ferritin_2"/>
    <property type="match status" value="1"/>
</dbReference>
<sequence length="282" mass="30616">MLLSESGGAIDSEDNDLLEFPLNLEYLEAEFFLYGSLGYGLDTVGPKLAQGGPTPVGAKLARLDPFTKDVILQFALQEVGHLRAIKNRVKGFPRPLLNLSKEAFAEVMDSAFGKPLNPPFDPYANSINYLLASYVIPYVGLTGYVGANPKLQHPTSKQLVAGLLGVESGQDAVIRALLYERRALPVTPYGVTVAEFTNRISELRDKLGKSDLKDEGLMVHKAEGAEGNITGNILFADKHSLSYHRTPQEILRIVYGGGNEHVPGGFYPKGADGHIAKSYLKS</sequence>
<keyword evidence="2" id="KW-1185">Reference proteome</keyword>
<proteinExistence type="predicted"/>
<dbReference type="PANTHER" id="PTHR31694:SF12">
    <property type="entry name" value="DESICCATION-LIKE PROTEIN"/>
    <property type="match status" value="1"/>
</dbReference>
<comment type="caution">
    <text evidence="1">The sequence shown here is derived from an EMBL/GenBank/DDBJ whole genome shotgun (WGS) entry which is preliminary data.</text>
</comment>
<dbReference type="EMBL" id="JAAIUW010000012">
    <property type="protein sequence ID" value="KAF7806790.1"/>
    <property type="molecule type" value="Genomic_DNA"/>
</dbReference>
<organism evidence="1 2">
    <name type="scientific">Senna tora</name>
    <dbReference type="NCBI Taxonomy" id="362788"/>
    <lineage>
        <taxon>Eukaryota</taxon>
        <taxon>Viridiplantae</taxon>
        <taxon>Streptophyta</taxon>
        <taxon>Embryophyta</taxon>
        <taxon>Tracheophyta</taxon>
        <taxon>Spermatophyta</taxon>
        <taxon>Magnoliopsida</taxon>
        <taxon>eudicotyledons</taxon>
        <taxon>Gunneridae</taxon>
        <taxon>Pentapetalae</taxon>
        <taxon>rosids</taxon>
        <taxon>fabids</taxon>
        <taxon>Fabales</taxon>
        <taxon>Fabaceae</taxon>
        <taxon>Caesalpinioideae</taxon>
        <taxon>Cassia clade</taxon>
        <taxon>Senna</taxon>
    </lineage>
</organism>
<evidence type="ECO:0000313" key="2">
    <source>
        <dbReference type="Proteomes" id="UP000634136"/>
    </source>
</evidence>
<dbReference type="InterPro" id="IPR052965">
    <property type="entry name" value="Pigment-catalase-like"/>
</dbReference>
<dbReference type="AlphaFoldDB" id="A0A834SPY6"/>
<gene>
    <name evidence="1" type="ORF">G2W53_038951</name>
</gene>
<evidence type="ECO:0000313" key="1">
    <source>
        <dbReference type="EMBL" id="KAF7806790.1"/>
    </source>
</evidence>
<dbReference type="OrthoDB" id="1001765at2759"/>
<dbReference type="PANTHER" id="PTHR31694">
    <property type="entry name" value="DESICCATION-LIKE PROTEIN"/>
    <property type="match status" value="1"/>
</dbReference>
<accession>A0A834SPY6</accession>
<reference evidence="1" key="1">
    <citation type="submission" date="2020-09" db="EMBL/GenBank/DDBJ databases">
        <title>Genome-Enabled Discovery of Anthraquinone Biosynthesis in Senna tora.</title>
        <authorList>
            <person name="Kang S.-H."/>
            <person name="Pandey R.P."/>
            <person name="Lee C.-M."/>
            <person name="Sim J.-S."/>
            <person name="Jeong J.-T."/>
            <person name="Choi B.-S."/>
            <person name="Jung M."/>
            <person name="Ginzburg D."/>
            <person name="Zhao K."/>
            <person name="Won S.Y."/>
            <person name="Oh T.-J."/>
            <person name="Yu Y."/>
            <person name="Kim N.-H."/>
            <person name="Lee O.R."/>
            <person name="Lee T.-H."/>
            <person name="Bashyal P."/>
            <person name="Kim T.-S."/>
            <person name="Lee W.-H."/>
            <person name="Kawkins C."/>
            <person name="Kim C.-K."/>
            <person name="Kim J.S."/>
            <person name="Ahn B.O."/>
            <person name="Rhee S.Y."/>
            <person name="Sohng J.K."/>
        </authorList>
    </citation>
    <scope>NUCLEOTIDE SEQUENCE</scope>
    <source>
        <tissue evidence="1">Leaf</tissue>
    </source>
</reference>